<keyword evidence="6 7" id="KW-0472">Membrane</keyword>
<feature type="transmembrane region" description="Helical" evidence="7">
    <location>
        <begin position="78"/>
        <end position="98"/>
    </location>
</feature>
<keyword evidence="4 7" id="KW-0812">Transmembrane</keyword>
<comment type="similarity">
    <text evidence="2">Belongs to the cytochrome ubiquinol oxidase subunit 2 family.</text>
</comment>
<dbReference type="Pfam" id="PF02322">
    <property type="entry name" value="Cyt_bd_oxida_II"/>
    <property type="match status" value="1"/>
</dbReference>
<dbReference type="GO" id="GO:0016682">
    <property type="term" value="F:oxidoreductase activity, acting on diphenols and related substances as donors, oxygen as acceptor"/>
    <property type="evidence" value="ECO:0007669"/>
    <property type="project" value="TreeGrafter"/>
</dbReference>
<keyword evidence="3" id="KW-1003">Cell membrane</keyword>
<feature type="transmembrane region" description="Helical" evidence="7">
    <location>
        <begin position="199"/>
        <end position="217"/>
    </location>
</feature>
<reference evidence="8" key="1">
    <citation type="submission" date="2020-01" db="EMBL/GenBank/DDBJ databases">
        <authorList>
            <person name="Meier V. D."/>
            <person name="Meier V D."/>
        </authorList>
    </citation>
    <scope>NUCLEOTIDE SEQUENCE</scope>
    <source>
        <strain evidence="8">HLG_WM_MAG_10</strain>
    </source>
</reference>
<evidence type="ECO:0000256" key="4">
    <source>
        <dbReference type="ARBA" id="ARBA00022692"/>
    </source>
</evidence>
<organism evidence="8">
    <name type="scientific">uncultured Aureispira sp</name>
    <dbReference type="NCBI Taxonomy" id="1331704"/>
    <lineage>
        <taxon>Bacteria</taxon>
        <taxon>Pseudomonadati</taxon>
        <taxon>Bacteroidota</taxon>
        <taxon>Saprospiria</taxon>
        <taxon>Saprospirales</taxon>
        <taxon>Saprospiraceae</taxon>
        <taxon>Aureispira</taxon>
        <taxon>environmental samples</taxon>
    </lineage>
</organism>
<proteinExistence type="inferred from homology"/>
<evidence type="ECO:0000256" key="6">
    <source>
        <dbReference type="ARBA" id="ARBA00023136"/>
    </source>
</evidence>
<feature type="transmembrane region" description="Helical" evidence="7">
    <location>
        <begin position="223"/>
        <end position="245"/>
    </location>
</feature>
<dbReference type="PANTHER" id="PTHR43141:SF4">
    <property type="entry name" value="CYTOCHROME BD2 SUBUNIT II"/>
    <property type="match status" value="1"/>
</dbReference>
<dbReference type="GO" id="GO:0009055">
    <property type="term" value="F:electron transfer activity"/>
    <property type="evidence" value="ECO:0007669"/>
    <property type="project" value="TreeGrafter"/>
</dbReference>
<feature type="transmembrane region" description="Helical" evidence="7">
    <location>
        <begin position="155"/>
        <end position="179"/>
    </location>
</feature>
<comment type="subcellular location">
    <subcellularLocation>
        <location evidence="1">Cell membrane</location>
        <topology evidence="1">Multi-pass membrane protein</topology>
    </subcellularLocation>
</comment>
<evidence type="ECO:0000256" key="2">
    <source>
        <dbReference type="ARBA" id="ARBA00007543"/>
    </source>
</evidence>
<dbReference type="InterPro" id="IPR003317">
    <property type="entry name" value="Cyt-d_oxidase_su2"/>
</dbReference>
<evidence type="ECO:0000256" key="1">
    <source>
        <dbReference type="ARBA" id="ARBA00004651"/>
    </source>
</evidence>
<feature type="transmembrane region" description="Helical" evidence="7">
    <location>
        <begin position="110"/>
        <end position="135"/>
    </location>
</feature>
<dbReference type="GO" id="GO:0005886">
    <property type="term" value="C:plasma membrane"/>
    <property type="evidence" value="ECO:0007669"/>
    <property type="project" value="UniProtKB-SubCell"/>
</dbReference>
<dbReference type="EMBL" id="CACVAQ010000294">
    <property type="protein sequence ID" value="CAA6821056.1"/>
    <property type="molecule type" value="Genomic_DNA"/>
</dbReference>
<evidence type="ECO:0000256" key="7">
    <source>
        <dbReference type="SAM" id="Phobius"/>
    </source>
</evidence>
<feature type="transmembrane region" description="Helical" evidence="7">
    <location>
        <begin position="301"/>
        <end position="323"/>
    </location>
</feature>
<feature type="transmembrane region" description="Helical" evidence="7">
    <location>
        <begin position="257"/>
        <end position="281"/>
    </location>
</feature>
<dbReference type="PANTHER" id="PTHR43141">
    <property type="entry name" value="CYTOCHROME BD2 SUBUNIT II"/>
    <property type="match status" value="1"/>
</dbReference>
<dbReference type="GO" id="GO:0019646">
    <property type="term" value="P:aerobic electron transport chain"/>
    <property type="evidence" value="ECO:0007669"/>
    <property type="project" value="TreeGrafter"/>
</dbReference>
<feature type="transmembrane region" description="Helical" evidence="7">
    <location>
        <begin position="6"/>
        <end position="32"/>
    </location>
</feature>
<name>A0A6S6U0Q9_9BACT</name>
<protein>
    <submittedName>
        <fullName evidence="8">Cytochrome d ubiquinol oxidase subunit 2</fullName>
    </submittedName>
</protein>
<feature type="transmembrane region" description="Helical" evidence="7">
    <location>
        <begin position="53"/>
        <end position="72"/>
    </location>
</feature>
<evidence type="ECO:0000313" key="8">
    <source>
        <dbReference type="EMBL" id="CAA6821056.1"/>
    </source>
</evidence>
<dbReference type="GO" id="GO:0070069">
    <property type="term" value="C:cytochrome complex"/>
    <property type="evidence" value="ECO:0007669"/>
    <property type="project" value="TreeGrafter"/>
</dbReference>
<gene>
    <name evidence="8" type="ORF">HELGO_WM18226</name>
</gene>
<accession>A0A6S6U0Q9</accession>
<evidence type="ECO:0000256" key="3">
    <source>
        <dbReference type="ARBA" id="ARBA00022475"/>
    </source>
</evidence>
<evidence type="ECO:0000256" key="5">
    <source>
        <dbReference type="ARBA" id="ARBA00022989"/>
    </source>
</evidence>
<dbReference type="AlphaFoldDB" id="A0A6S6U0Q9"/>
<keyword evidence="5 7" id="KW-1133">Transmembrane helix</keyword>
<sequence>MLEFIVLVLSIAFFFYTLLGGADFGAGIIELFTGNKSIRPIYKAIAPVWEVNHMWLILAIVIIFNGFPPIFAQMSVSLHIPLFIILMGIVLRGTAFTFRHYDTHVDGTHVYYHWIFRISSLLTAVFLGVTLGAMMYGRIDNDPNSTFYLQFIAPWFNYFCFSVGIFVALIFAYIASIFILGEAIEAKQVRFYGILAKRFSISMIIVGSVVLTLAYLYEVPFLSLALSAPISWAAFTGATILLPLIWRGINKNQLQLIRVFVALQIGLIMLGWAAAQIPILIHMKDGNHLTLYNSVAPDATLYYLTIALVVGSLSIFPSIYYLFRVVKFKSE</sequence>